<dbReference type="OrthoDB" id="429813at2759"/>
<dbReference type="Pfam" id="PF23562">
    <property type="entry name" value="AMP-binding_C_3"/>
    <property type="match status" value="1"/>
</dbReference>
<keyword evidence="5" id="KW-1185">Reference proteome</keyword>
<protein>
    <recommendedName>
        <fullName evidence="3">AMP-dependent synthetase/ligase domain-containing protein</fullName>
    </recommendedName>
</protein>
<sequence length="547" mass="60735">MGSIVCTDEVPVTFQGPKASEKPRLLPHVLDDFAARDPDYIVGITAKSNVDSAIPYSSTTLSVVQLANAVNYVSQWLDNLLGASSDQTIAFIGLQDFRYWVMEVAAIKTGHCLLLPSPRNAPSNTLSLLQATSCQTVLYSGVATPIESHVQMLQSQRPHIKIHSIPSLEMMIAEKAEHYPYSKAYEEAKHDNVLILHTSGSTGCPKPIYINHAYIKRADSEHLTPLVEGRILAHTGTLPGPMYNGPPFFHLSGLVVGYRAIFGGLTVTIAPPTLPSTPQLACDILRSFELKSIVAAPHIVDSIFAEHGEELKGPLAPSTGTWITTHLPHVHLWQFYGSTEAAWFPMLIVPKTHWSYMEFHPSPSLSPTFERVANTNLHELTIHNTTHTDPDSAWSRPVFEIFPEKKIWRTRDLFRRCEDPGFENLWKFEGRVDDILVLNNALKVNALHLEVALQSHPLLHGSVVFGQGRMRCGLLIEAKGVREEVFGSVWEAVEEVNKGLPEHARIQREMLVFAEAGRPFVRAAKGTIVRAATTALYEKEIKILYGC</sequence>
<dbReference type="InterPro" id="IPR000873">
    <property type="entry name" value="AMP-dep_synth/lig_dom"/>
</dbReference>
<dbReference type="PANTHER" id="PTHR43439:SF2">
    <property type="entry name" value="ENZYME, PUTATIVE (JCVI)-RELATED"/>
    <property type="match status" value="1"/>
</dbReference>
<evidence type="ECO:0000259" key="3">
    <source>
        <dbReference type="Pfam" id="PF00501"/>
    </source>
</evidence>
<dbReference type="Pfam" id="PF00501">
    <property type="entry name" value="AMP-binding"/>
    <property type="match status" value="1"/>
</dbReference>
<evidence type="ECO:0000313" key="4">
    <source>
        <dbReference type="EMBL" id="KAG4411516.1"/>
    </source>
</evidence>
<organism evidence="4 5">
    <name type="scientific">Cadophora malorum</name>
    <dbReference type="NCBI Taxonomy" id="108018"/>
    <lineage>
        <taxon>Eukaryota</taxon>
        <taxon>Fungi</taxon>
        <taxon>Dikarya</taxon>
        <taxon>Ascomycota</taxon>
        <taxon>Pezizomycotina</taxon>
        <taxon>Leotiomycetes</taxon>
        <taxon>Helotiales</taxon>
        <taxon>Ploettnerulaceae</taxon>
        <taxon>Cadophora</taxon>
    </lineage>
</organism>
<feature type="domain" description="AMP-dependent synthetase/ligase" evidence="3">
    <location>
        <begin position="53"/>
        <end position="344"/>
    </location>
</feature>
<name>A0A8H7T3E3_9HELO</name>
<dbReference type="EMBL" id="JAFJYH010000466">
    <property type="protein sequence ID" value="KAG4411516.1"/>
    <property type="molecule type" value="Genomic_DNA"/>
</dbReference>
<evidence type="ECO:0000256" key="1">
    <source>
        <dbReference type="ARBA" id="ARBA00022450"/>
    </source>
</evidence>
<gene>
    <name evidence="4" type="ORF">IFR04_015339</name>
</gene>
<evidence type="ECO:0000313" key="5">
    <source>
        <dbReference type="Proteomes" id="UP000664132"/>
    </source>
</evidence>
<dbReference type="PROSITE" id="PS00455">
    <property type="entry name" value="AMP_BINDING"/>
    <property type="match status" value="1"/>
</dbReference>
<dbReference type="InterPro" id="IPR020845">
    <property type="entry name" value="AMP-binding_CS"/>
</dbReference>
<dbReference type="AlphaFoldDB" id="A0A8H7T3E3"/>
<comment type="caution">
    <text evidence="4">The sequence shown here is derived from an EMBL/GenBank/DDBJ whole genome shotgun (WGS) entry which is preliminary data.</text>
</comment>
<keyword evidence="2" id="KW-0597">Phosphoprotein</keyword>
<reference evidence="4" key="1">
    <citation type="submission" date="2021-02" db="EMBL/GenBank/DDBJ databases">
        <title>Genome sequence Cadophora malorum strain M34.</title>
        <authorList>
            <person name="Stefanovic E."/>
            <person name="Vu D."/>
            <person name="Scully C."/>
            <person name="Dijksterhuis J."/>
            <person name="Roader J."/>
            <person name="Houbraken J."/>
        </authorList>
    </citation>
    <scope>NUCLEOTIDE SEQUENCE</scope>
    <source>
        <strain evidence="4">M34</strain>
    </source>
</reference>
<keyword evidence="1" id="KW-0596">Phosphopantetheine</keyword>
<dbReference type="PANTHER" id="PTHR43439">
    <property type="entry name" value="PHENYLACETATE-COENZYME A LIGASE"/>
    <property type="match status" value="1"/>
</dbReference>
<dbReference type="Gene3D" id="3.40.50.12780">
    <property type="entry name" value="N-terminal domain of ligase-like"/>
    <property type="match status" value="1"/>
</dbReference>
<dbReference type="Proteomes" id="UP000664132">
    <property type="component" value="Unassembled WGS sequence"/>
</dbReference>
<accession>A0A8H7T3E3</accession>
<dbReference type="InterPro" id="IPR042099">
    <property type="entry name" value="ANL_N_sf"/>
</dbReference>
<dbReference type="InterPro" id="IPR051414">
    <property type="entry name" value="Adenylate-forming_Reductase"/>
</dbReference>
<dbReference type="SUPFAM" id="SSF56801">
    <property type="entry name" value="Acetyl-CoA synthetase-like"/>
    <property type="match status" value="1"/>
</dbReference>
<evidence type="ECO:0000256" key="2">
    <source>
        <dbReference type="ARBA" id="ARBA00022553"/>
    </source>
</evidence>
<proteinExistence type="predicted"/>